<gene>
    <name evidence="2" type="ORF">B296_00000435</name>
</gene>
<proteinExistence type="predicted"/>
<comment type="caution">
    <text evidence="2">The sequence shown here is derived from an EMBL/GenBank/DDBJ whole genome shotgun (WGS) entry which is preliminary data.</text>
</comment>
<feature type="transmembrane region" description="Helical" evidence="1">
    <location>
        <begin position="29"/>
        <end position="48"/>
    </location>
</feature>
<reference evidence="2 3" key="1">
    <citation type="journal article" date="2014" name="Agronomy (Basel)">
        <title>A Draft Genome Sequence for Ensete ventricosum, the Drought-Tolerant Tree Against Hunger.</title>
        <authorList>
            <person name="Harrison J."/>
            <person name="Moore K.A."/>
            <person name="Paszkiewicz K."/>
            <person name="Jones T."/>
            <person name="Grant M."/>
            <person name="Ambacheew D."/>
            <person name="Muzemil S."/>
            <person name="Studholme D.J."/>
        </authorList>
    </citation>
    <scope>NUCLEOTIDE SEQUENCE [LARGE SCALE GENOMIC DNA]</scope>
</reference>
<dbReference type="AlphaFoldDB" id="A0A427BCG2"/>
<dbReference type="EMBL" id="AMZH03000011">
    <property type="protein sequence ID" value="RRT86134.1"/>
    <property type="molecule type" value="Genomic_DNA"/>
</dbReference>
<sequence>MHPSQNVIGQLLCSQVNLRMILMMKFSHTGLCLSSSLPWLQVFIYFLFLTA</sequence>
<evidence type="ECO:0000313" key="2">
    <source>
        <dbReference type="EMBL" id="RRT86134.1"/>
    </source>
</evidence>
<dbReference type="Proteomes" id="UP000287651">
    <property type="component" value="Unassembled WGS sequence"/>
</dbReference>
<organism evidence="2 3">
    <name type="scientific">Ensete ventricosum</name>
    <name type="common">Abyssinian banana</name>
    <name type="synonym">Musa ensete</name>
    <dbReference type="NCBI Taxonomy" id="4639"/>
    <lineage>
        <taxon>Eukaryota</taxon>
        <taxon>Viridiplantae</taxon>
        <taxon>Streptophyta</taxon>
        <taxon>Embryophyta</taxon>
        <taxon>Tracheophyta</taxon>
        <taxon>Spermatophyta</taxon>
        <taxon>Magnoliopsida</taxon>
        <taxon>Liliopsida</taxon>
        <taxon>Zingiberales</taxon>
        <taxon>Musaceae</taxon>
        <taxon>Ensete</taxon>
    </lineage>
</organism>
<name>A0A427BCG2_ENSVE</name>
<evidence type="ECO:0000256" key="1">
    <source>
        <dbReference type="SAM" id="Phobius"/>
    </source>
</evidence>
<protein>
    <submittedName>
        <fullName evidence="2">Uncharacterized protein</fullName>
    </submittedName>
</protein>
<accession>A0A427BCG2</accession>
<keyword evidence="1" id="KW-0812">Transmembrane</keyword>
<keyword evidence="1" id="KW-0472">Membrane</keyword>
<keyword evidence="1" id="KW-1133">Transmembrane helix</keyword>
<evidence type="ECO:0000313" key="3">
    <source>
        <dbReference type="Proteomes" id="UP000287651"/>
    </source>
</evidence>